<dbReference type="Proteomes" id="UP000322977">
    <property type="component" value="Unassembled WGS sequence"/>
</dbReference>
<dbReference type="GO" id="GO:0016740">
    <property type="term" value="F:transferase activity"/>
    <property type="evidence" value="ECO:0007669"/>
    <property type="project" value="UniProtKB-KW"/>
</dbReference>
<organism evidence="1">
    <name type="scientific">Klebsiella pneumoniae</name>
    <dbReference type="NCBI Taxonomy" id="573"/>
    <lineage>
        <taxon>Bacteria</taxon>
        <taxon>Pseudomonadati</taxon>
        <taxon>Pseudomonadota</taxon>
        <taxon>Gammaproteobacteria</taxon>
        <taxon>Enterobacterales</taxon>
        <taxon>Enterobacteriaceae</taxon>
        <taxon>Klebsiella/Raoultella group</taxon>
        <taxon>Klebsiella</taxon>
        <taxon>Klebsiella pneumoniae complex</taxon>
    </lineage>
</organism>
<dbReference type="CDD" id="cd00761">
    <property type="entry name" value="Glyco_tranf_GTA_type"/>
    <property type="match status" value="1"/>
</dbReference>
<dbReference type="RefSeq" id="WP_077271909.1">
    <property type="nucleotide sequence ID" value="NZ_BGMA01000043.1"/>
</dbReference>
<keyword evidence="1" id="KW-0808">Transferase</keyword>
<dbReference type="AlphaFoldDB" id="A0A0G3EZX5"/>
<evidence type="ECO:0000313" key="3">
    <source>
        <dbReference type="Proteomes" id="UP000322977"/>
    </source>
</evidence>
<gene>
    <name evidence="1" type="ORF">DU4033/04_00016</name>
    <name evidence="2" type="ORF">FXN67_29515</name>
</gene>
<dbReference type="InterPro" id="IPR029044">
    <property type="entry name" value="Nucleotide-diphossugar_trans"/>
</dbReference>
<accession>A0A0G3EZX5</accession>
<proteinExistence type="predicted"/>
<evidence type="ECO:0000313" key="2">
    <source>
        <dbReference type="EMBL" id="TYL70746.1"/>
    </source>
</evidence>
<dbReference type="EMBL" id="KR007676">
    <property type="protein sequence ID" value="AKJ75391.1"/>
    <property type="molecule type" value="Genomic_DNA"/>
</dbReference>
<dbReference type="EMBL" id="VSSY01000082">
    <property type="protein sequence ID" value="TYL70746.1"/>
    <property type="molecule type" value="Genomic_DNA"/>
</dbReference>
<sequence length="280" mass="31972">MTESKSIILNLTTTCGRLDLCSATLWSLVNQSLVPDQINLWISKEPYMADEGIKTLPNSIIKLIECNDRIKVHYTENTGPYRKIIPALRNCTDEDILVYADDDVIYSNLWLKYLIDCYLENKSAYVVSGRLREMKKNILGGYQSYTRFPLVSKKQLFHKDFIITGVGGCVLGKKHIDKKYIDLELFKTIAPKTDDLWISKIIELSGTTVITCPSALSCIMEIQHDIHALNRVNTFFNKQNIFSKVTGIFKRGVFGYFGMPLSNNDLMIKKINCFFKGNLL</sequence>
<name>A0A0G3EZX5_KLEPN</name>
<protein>
    <submittedName>
        <fullName evidence="2">Glycosyltransferase family 2 protein</fullName>
    </submittedName>
    <submittedName>
        <fullName evidence="1">Putative glycosyltransferase</fullName>
    </submittedName>
</protein>
<reference evidence="1" key="1">
    <citation type="journal article" date="2015" name="Genome Biol. Evol.">
        <title>Extensive Capsule Locus Variation and Large-Scale Genomic Recombination within the Klebsiella pneumoniae Clonal Group 258.</title>
        <authorList>
            <person name="Wyres K.L."/>
            <person name="Gorrie C."/>
            <person name="Edwards D.J."/>
            <person name="Wertheim H.F."/>
            <person name="Hsu L.Y."/>
            <person name="Van Kinh N."/>
            <person name="Zadoks R."/>
            <person name="Baker S."/>
            <person name="Holt K.E."/>
        </authorList>
    </citation>
    <scope>NUCLEOTIDE SEQUENCE</scope>
    <source>
        <strain evidence="1">DU4033/04</strain>
    </source>
</reference>
<dbReference type="Gene3D" id="3.90.550.10">
    <property type="entry name" value="Spore Coat Polysaccharide Biosynthesis Protein SpsA, Chain A"/>
    <property type="match status" value="1"/>
</dbReference>
<reference evidence="2 3" key="2">
    <citation type="submission" date="2019-08" db="EMBL/GenBank/DDBJ databases">
        <title>Phenotypic and genetic characterization of extended-spectrum b-lactamase-producing hypermucoviscous Klebsiella pneumoniae from Chile.</title>
        <authorList>
            <person name="Morales-Leon F."/>
            <person name="Caro C."/>
            <person name="Opazo-Capurro A."/>
            <person name="Lincopan N."/>
            <person name="Dominguez-Yevenes M."/>
            <person name="Lima C."/>
            <person name="Bello-Toledo H."/>
            <person name="Gonzalez-Rocha G."/>
        </authorList>
    </citation>
    <scope>NUCLEOTIDE SEQUENCE [LARGE SCALE GENOMIC DNA]</scope>
    <source>
        <strain evidence="2 3">UCO-494</strain>
    </source>
</reference>
<evidence type="ECO:0000313" key="1">
    <source>
        <dbReference type="EMBL" id="AKJ75391.1"/>
    </source>
</evidence>
<dbReference type="SUPFAM" id="SSF53448">
    <property type="entry name" value="Nucleotide-diphospho-sugar transferases"/>
    <property type="match status" value="1"/>
</dbReference>